<evidence type="ECO:0008006" key="3">
    <source>
        <dbReference type="Google" id="ProtNLM"/>
    </source>
</evidence>
<sequence length="57" mass="6676">MRRLYERHHDALCAFIRMHCDHDTTASDVMHDTMLPVRRSAALFQQAQRGPVRGGRR</sequence>
<evidence type="ECO:0000313" key="2">
    <source>
        <dbReference type="Proteomes" id="UP000198994"/>
    </source>
</evidence>
<name>A0A1G7AJ63_9RHOB</name>
<gene>
    <name evidence="1" type="ORF">SAMN04488105_101168</name>
</gene>
<keyword evidence="2" id="KW-1185">Reference proteome</keyword>
<evidence type="ECO:0000313" key="1">
    <source>
        <dbReference type="EMBL" id="SDE14517.1"/>
    </source>
</evidence>
<dbReference type="RefSeq" id="WP_165616996.1">
    <property type="nucleotide sequence ID" value="NZ_FNAV01000001.1"/>
</dbReference>
<dbReference type="GO" id="GO:0006352">
    <property type="term" value="P:DNA-templated transcription initiation"/>
    <property type="evidence" value="ECO:0007669"/>
    <property type="project" value="InterPro"/>
</dbReference>
<organism evidence="1 2">
    <name type="scientific">Salipiger thiooxidans</name>
    <dbReference type="NCBI Taxonomy" id="282683"/>
    <lineage>
        <taxon>Bacteria</taxon>
        <taxon>Pseudomonadati</taxon>
        <taxon>Pseudomonadota</taxon>
        <taxon>Alphaproteobacteria</taxon>
        <taxon>Rhodobacterales</taxon>
        <taxon>Roseobacteraceae</taxon>
        <taxon>Salipiger</taxon>
    </lineage>
</organism>
<dbReference type="AlphaFoldDB" id="A0A1G7AJ63"/>
<protein>
    <recommendedName>
        <fullName evidence="3">Sigma-70 region 2</fullName>
    </recommendedName>
</protein>
<dbReference type="SUPFAM" id="SSF88946">
    <property type="entry name" value="Sigma2 domain of RNA polymerase sigma factors"/>
    <property type="match status" value="1"/>
</dbReference>
<accession>A0A1G7AJ63</accession>
<dbReference type="GO" id="GO:0003700">
    <property type="term" value="F:DNA-binding transcription factor activity"/>
    <property type="evidence" value="ECO:0007669"/>
    <property type="project" value="InterPro"/>
</dbReference>
<reference evidence="2" key="1">
    <citation type="submission" date="2016-10" db="EMBL/GenBank/DDBJ databases">
        <authorList>
            <person name="Varghese N."/>
            <person name="Submissions S."/>
        </authorList>
    </citation>
    <scope>NUCLEOTIDE SEQUENCE [LARGE SCALE GENOMIC DNA]</scope>
    <source>
        <strain evidence="2">DSM 10146</strain>
    </source>
</reference>
<dbReference type="EMBL" id="FNAV01000001">
    <property type="protein sequence ID" value="SDE14517.1"/>
    <property type="molecule type" value="Genomic_DNA"/>
</dbReference>
<dbReference type="InterPro" id="IPR013325">
    <property type="entry name" value="RNA_pol_sigma_r2"/>
</dbReference>
<dbReference type="Gene3D" id="1.10.1740.10">
    <property type="match status" value="1"/>
</dbReference>
<dbReference type="Proteomes" id="UP000198994">
    <property type="component" value="Unassembled WGS sequence"/>
</dbReference>
<proteinExistence type="predicted"/>